<dbReference type="AlphaFoldDB" id="A0A0G0PKM9"/>
<dbReference type="Proteomes" id="UP000033881">
    <property type="component" value="Unassembled WGS sequence"/>
</dbReference>
<dbReference type="STRING" id="1618574.UT24_C0037G0003"/>
<proteinExistence type="predicted"/>
<comment type="caution">
    <text evidence="1">The sequence shown here is derived from an EMBL/GenBank/DDBJ whole genome shotgun (WGS) entry which is preliminary data.</text>
</comment>
<sequence>MTDQEIQKWKNTIDNMSPIEMASLMRFAPSGHPVFRNDLPLWEYFNDRFKKLGGMTTEVSKQIGW</sequence>
<name>A0A0G0PKM9_9BACT</name>
<evidence type="ECO:0000313" key="1">
    <source>
        <dbReference type="EMBL" id="KKQ98664.1"/>
    </source>
</evidence>
<dbReference type="EMBL" id="LBWB01000037">
    <property type="protein sequence ID" value="KKQ98664.1"/>
    <property type="molecule type" value="Genomic_DNA"/>
</dbReference>
<organism evidence="1 2">
    <name type="scientific">Candidatus Woesebacteria bacterium GW2011_GWB1_39_12</name>
    <dbReference type="NCBI Taxonomy" id="1618574"/>
    <lineage>
        <taxon>Bacteria</taxon>
        <taxon>Candidatus Woeseibacteriota</taxon>
    </lineage>
</organism>
<gene>
    <name evidence="1" type="ORF">UT24_C0037G0003</name>
</gene>
<protein>
    <submittedName>
        <fullName evidence="1">Uncharacterized protein</fullName>
    </submittedName>
</protein>
<reference evidence="1 2" key="1">
    <citation type="journal article" date="2015" name="Nature">
        <title>rRNA introns, odd ribosomes, and small enigmatic genomes across a large radiation of phyla.</title>
        <authorList>
            <person name="Brown C.T."/>
            <person name="Hug L.A."/>
            <person name="Thomas B.C."/>
            <person name="Sharon I."/>
            <person name="Castelle C.J."/>
            <person name="Singh A."/>
            <person name="Wilkins M.J."/>
            <person name="Williams K.H."/>
            <person name="Banfield J.F."/>
        </authorList>
    </citation>
    <scope>NUCLEOTIDE SEQUENCE [LARGE SCALE GENOMIC DNA]</scope>
</reference>
<accession>A0A0G0PKM9</accession>
<evidence type="ECO:0000313" key="2">
    <source>
        <dbReference type="Proteomes" id="UP000033881"/>
    </source>
</evidence>